<accession>A0ACB8XYN3</accession>
<comment type="caution">
    <text evidence="1">The sequence shown here is derived from an EMBL/GenBank/DDBJ whole genome shotgun (WGS) entry which is preliminary data.</text>
</comment>
<sequence length="145" mass="16682">MDNAKICRWSVIASRLPGRTDNEVKNHWHAHLKKRVTCYNNTAEEDDKNTPSKLQDTNVENKQPGANISISENFESNCITSDHDIFSSTSCSAATDQEVEFRDTYYEYETGSPGTVDDLEHFWQQLWSFENLDHGNNQLQGIDFF</sequence>
<evidence type="ECO:0000313" key="1">
    <source>
        <dbReference type="EMBL" id="KAI3676361.1"/>
    </source>
</evidence>
<keyword evidence="2" id="KW-1185">Reference proteome</keyword>
<dbReference type="EMBL" id="CM042046">
    <property type="protein sequence ID" value="KAI3676361.1"/>
    <property type="molecule type" value="Genomic_DNA"/>
</dbReference>
<gene>
    <name evidence="1" type="ORF">L1987_85967</name>
</gene>
<proteinExistence type="predicted"/>
<organism evidence="1 2">
    <name type="scientific">Smallanthus sonchifolius</name>
    <dbReference type="NCBI Taxonomy" id="185202"/>
    <lineage>
        <taxon>Eukaryota</taxon>
        <taxon>Viridiplantae</taxon>
        <taxon>Streptophyta</taxon>
        <taxon>Embryophyta</taxon>
        <taxon>Tracheophyta</taxon>
        <taxon>Spermatophyta</taxon>
        <taxon>Magnoliopsida</taxon>
        <taxon>eudicotyledons</taxon>
        <taxon>Gunneridae</taxon>
        <taxon>Pentapetalae</taxon>
        <taxon>asterids</taxon>
        <taxon>campanulids</taxon>
        <taxon>Asterales</taxon>
        <taxon>Asteraceae</taxon>
        <taxon>Asteroideae</taxon>
        <taxon>Heliantheae alliance</taxon>
        <taxon>Millerieae</taxon>
        <taxon>Smallanthus</taxon>
    </lineage>
</organism>
<protein>
    <submittedName>
        <fullName evidence="1">Uncharacterized protein</fullName>
    </submittedName>
</protein>
<dbReference type="Proteomes" id="UP001056120">
    <property type="component" value="Linkage Group LG29"/>
</dbReference>
<evidence type="ECO:0000313" key="2">
    <source>
        <dbReference type="Proteomes" id="UP001056120"/>
    </source>
</evidence>
<name>A0ACB8XYN3_9ASTR</name>
<reference evidence="2" key="1">
    <citation type="journal article" date="2022" name="Mol. Ecol. Resour.">
        <title>The genomes of chicory, endive, great burdock and yacon provide insights into Asteraceae palaeo-polyploidization history and plant inulin production.</title>
        <authorList>
            <person name="Fan W."/>
            <person name="Wang S."/>
            <person name="Wang H."/>
            <person name="Wang A."/>
            <person name="Jiang F."/>
            <person name="Liu H."/>
            <person name="Zhao H."/>
            <person name="Xu D."/>
            <person name="Zhang Y."/>
        </authorList>
    </citation>
    <scope>NUCLEOTIDE SEQUENCE [LARGE SCALE GENOMIC DNA]</scope>
    <source>
        <strain evidence="2">cv. Yunnan</strain>
    </source>
</reference>
<reference evidence="1 2" key="2">
    <citation type="journal article" date="2022" name="Mol. Ecol. Resour.">
        <title>The genomes of chicory, endive, great burdock and yacon provide insights into Asteraceae paleo-polyploidization history and plant inulin production.</title>
        <authorList>
            <person name="Fan W."/>
            <person name="Wang S."/>
            <person name="Wang H."/>
            <person name="Wang A."/>
            <person name="Jiang F."/>
            <person name="Liu H."/>
            <person name="Zhao H."/>
            <person name="Xu D."/>
            <person name="Zhang Y."/>
        </authorList>
    </citation>
    <scope>NUCLEOTIDE SEQUENCE [LARGE SCALE GENOMIC DNA]</scope>
    <source>
        <strain evidence="2">cv. Yunnan</strain>
        <tissue evidence="1">Leaves</tissue>
    </source>
</reference>